<dbReference type="GO" id="GO:0004519">
    <property type="term" value="F:endonuclease activity"/>
    <property type="evidence" value="ECO:0007669"/>
    <property type="project" value="UniProtKB-KW"/>
</dbReference>
<dbReference type="PANTHER" id="PTHR28518:SF1">
    <property type="entry name" value="TRNA-SPLICING ENDONUCLEASE SUBUNIT SEN15"/>
    <property type="match status" value="1"/>
</dbReference>
<evidence type="ECO:0000313" key="4">
    <source>
        <dbReference type="EMBL" id="CAK7896196.1"/>
    </source>
</evidence>
<dbReference type="EMBL" id="OZ004254">
    <property type="protein sequence ID" value="CAK7896196.1"/>
    <property type="molecule type" value="Genomic_DNA"/>
</dbReference>
<keyword evidence="4" id="KW-0255">Endonuclease</keyword>
<name>A0ABP0E757_9ASCO</name>
<evidence type="ECO:0000256" key="2">
    <source>
        <dbReference type="ARBA" id="ARBA00022694"/>
    </source>
</evidence>
<keyword evidence="2" id="KW-0819">tRNA processing</keyword>
<keyword evidence="5" id="KW-1185">Reference proteome</keyword>
<reference evidence="4 5" key="1">
    <citation type="submission" date="2024-01" db="EMBL/GenBank/DDBJ databases">
        <authorList>
            <consortium name="Genoscope - CEA"/>
            <person name="William W."/>
        </authorList>
    </citation>
    <scope>NUCLEOTIDE SEQUENCE [LARGE SCALE GENOMIC DNA]</scope>
    <source>
        <strain evidence="4 5">29B2s-10</strain>
    </source>
</reference>
<gene>
    <name evidence="4" type="primary">SEN15</name>
    <name evidence="4" type="ORF">CAAN4_B03950</name>
</gene>
<dbReference type="Proteomes" id="UP001497600">
    <property type="component" value="Chromosome B"/>
</dbReference>
<dbReference type="InterPro" id="IPR011856">
    <property type="entry name" value="tRNA_endonuc-like_dom_sf"/>
</dbReference>
<dbReference type="InterPro" id="IPR036167">
    <property type="entry name" value="tRNA_intron_Endo_cat-like_sf"/>
</dbReference>
<dbReference type="SUPFAM" id="SSF53032">
    <property type="entry name" value="tRNA-intron endonuclease catalytic domain-like"/>
    <property type="match status" value="1"/>
</dbReference>
<accession>A0ABP0E757</accession>
<comment type="similarity">
    <text evidence="1">Belongs to the SEN15 family.</text>
</comment>
<dbReference type="InterPro" id="IPR018593">
    <property type="entry name" value="tRNA-endonuc_su_Sen15"/>
</dbReference>
<evidence type="ECO:0000259" key="3">
    <source>
        <dbReference type="Pfam" id="PF09631"/>
    </source>
</evidence>
<sequence length="106" mass="12378">MSLIEQVQTNLVHYNLWTNVRQRTPEILTGFPPAKLIQDDPESLEEWVIPKLMADKNMPLTEIESWFKSITNISHRPKRITVGLVNDDSTVVYYFIHDGMVKPRKN</sequence>
<feature type="domain" description="tRNA-splicing endonuclease subunit Sen15" evidence="3">
    <location>
        <begin position="6"/>
        <end position="106"/>
    </location>
</feature>
<organism evidence="4 5">
    <name type="scientific">[Candida] anglica</name>
    <dbReference type="NCBI Taxonomy" id="148631"/>
    <lineage>
        <taxon>Eukaryota</taxon>
        <taxon>Fungi</taxon>
        <taxon>Dikarya</taxon>
        <taxon>Ascomycota</taxon>
        <taxon>Saccharomycotina</taxon>
        <taxon>Pichiomycetes</taxon>
        <taxon>Debaryomycetaceae</taxon>
        <taxon>Kurtzmaniella</taxon>
    </lineage>
</organism>
<keyword evidence="4" id="KW-0378">Hydrolase</keyword>
<protein>
    <submittedName>
        <fullName evidence="4">tRNA-splicing endonuclease subunit Sen15p</fullName>
    </submittedName>
</protein>
<keyword evidence="4" id="KW-0540">Nuclease</keyword>
<dbReference type="PANTHER" id="PTHR28518">
    <property type="entry name" value="TRNA-SPLICING ENDONUCLEASE SUBUNIT SEN15"/>
    <property type="match status" value="1"/>
</dbReference>
<dbReference type="Gene3D" id="3.40.1350.10">
    <property type="match status" value="1"/>
</dbReference>
<evidence type="ECO:0000256" key="1">
    <source>
        <dbReference type="ARBA" id="ARBA00006091"/>
    </source>
</evidence>
<dbReference type="Pfam" id="PF09631">
    <property type="entry name" value="Sen15"/>
    <property type="match status" value="1"/>
</dbReference>
<evidence type="ECO:0000313" key="5">
    <source>
        <dbReference type="Proteomes" id="UP001497600"/>
    </source>
</evidence>
<proteinExistence type="inferred from homology"/>
<dbReference type="InterPro" id="IPR042777">
    <property type="entry name" value="Sen15_fungi"/>
</dbReference>